<dbReference type="SFLD" id="SFLDG00358">
    <property type="entry name" value="Main_(cytGST)"/>
    <property type="match status" value="1"/>
</dbReference>
<dbReference type="EC" id="2.5.1.18" evidence="4"/>
<evidence type="ECO:0000259" key="2">
    <source>
        <dbReference type="PROSITE" id="PS50404"/>
    </source>
</evidence>
<evidence type="ECO:0000313" key="4">
    <source>
        <dbReference type="EMBL" id="AHC08055.1"/>
    </source>
</evidence>
<dbReference type="Pfam" id="PF13417">
    <property type="entry name" value="GST_N_3"/>
    <property type="match status" value="1"/>
</dbReference>
<comment type="subunit">
    <text evidence="1">Homodimer.</text>
</comment>
<dbReference type="InterPro" id="IPR004045">
    <property type="entry name" value="Glutathione_S-Trfase_N"/>
</dbReference>
<dbReference type="Gene3D" id="1.20.1050.10">
    <property type="match status" value="1"/>
</dbReference>
<dbReference type="EMBL" id="KF680493">
    <property type="protein sequence ID" value="AHC08055.1"/>
    <property type="molecule type" value="mRNA"/>
</dbReference>
<proteinExistence type="evidence at transcript level"/>
<dbReference type="FunFam" id="3.40.30.10:FF:000034">
    <property type="entry name" value="glutathione S-transferase 1"/>
    <property type="match status" value="1"/>
</dbReference>
<dbReference type="SFLD" id="SFLDG01153">
    <property type="entry name" value="Main.4:_Theta-like"/>
    <property type="match status" value="1"/>
</dbReference>
<dbReference type="SUPFAM" id="SSF47616">
    <property type="entry name" value="GST C-terminal domain-like"/>
    <property type="match status" value="1"/>
</dbReference>
<dbReference type="InterPro" id="IPR036282">
    <property type="entry name" value="Glutathione-S-Trfase_C_sf"/>
</dbReference>
<dbReference type="PANTHER" id="PTHR43969">
    <property type="entry name" value="GLUTATHIONE S TRANSFERASE D10, ISOFORM A-RELATED"/>
    <property type="match status" value="1"/>
</dbReference>
<accession>V9Q3Y3</accession>
<dbReference type="AlphaFoldDB" id="V9Q3Y3"/>
<dbReference type="InterPro" id="IPR010987">
    <property type="entry name" value="Glutathione-S-Trfase_C-like"/>
</dbReference>
<dbReference type="Gene3D" id="3.40.30.10">
    <property type="entry name" value="Glutaredoxin"/>
    <property type="match status" value="1"/>
</dbReference>
<dbReference type="PROSITE" id="PS50404">
    <property type="entry name" value="GST_NTER"/>
    <property type="match status" value="1"/>
</dbReference>
<dbReference type="CDD" id="cd03177">
    <property type="entry name" value="GST_C_Delta_Epsilon"/>
    <property type="match status" value="1"/>
</dbReference>
<dbReference type="SUPFAM" id="SSF52833">
    <property type="entry name" value="Thioredoxin-like"/>
    <property type="match status" value="1"/>
</dbReference>
<gene>
    <name evidence="4" type="primary">GSTd2</name>
</gene>
<evidence type="ECO:0000259" key="3">
    <source>
        <dbReference type="PROSITE" id="PS50405"/>
    </source>
</evidence>
<dbReference type="FunFam" id="1.20.1050.10:FF:000007">
    <property type="entry name" value="Glutathione S-transferase 1-1"/>
    <property type="match status" value="1"/>
</dbReference>
<dbReference type="InterPro" id="IPR036249">
    <property type="entry name" value="Thioredoxin-like_sf"/>
</dbReference>
<dbReference type="InterPro" id="IPR004046">
    <property type="entry name" value="GST_C"/>
</dbReference>
<dbReference type="PROSITE" id="PS50405">
    <property type="entry name" value="GST_CTER"/>
    <property type="match status" value="1"/>
</dbReference>
<dbReference type="GO" id="GO:0004364">
    <property type="term" value="F:glutathione transferase activity"/>
    <property type="evidence" value="ECO:0007669"/>
    <property type="project" value="UniProtKB-EC"/>
</dbReference>
<keyword evidence="4" id="KW-0808">Transferase</keyword>
<dbReference type="InterPro" id="IPR040079">
    <property type="entry name" value="Glutathione_S-Trfase"/>
</dbReference>
<dbReference type="SFLD" id="SFLDS00019">
    <property type="entry name" value="Glutathione_Transferase_(cytos"/>
    <property type="match status" value="1"/>
</dbReference>
<organism evidence="4">
    <name type="scientific">Locusta migratoria</name>
    <name type="common">Migratory locust</name>
    <dbReference type="NCBI Taxonomy" id="7004"/>
    <lineage>
        <taxon>Eukaryota</taxon>
        <taxon>Metazoa</taxon>
        <taxon>Ecdysozoa</taxon>
        <taxon>Arthropoda</taxon>
        <taxon>Hexapoda</taxon>
        <taxon>Insecta</taxon>
        <taxon>Pterygota</taxon>
        <taxon>Neoptera</taxon>
        <taxon>Polyneoptera</taxon>
        <taxon>Orthoptera</taxon>
        <taxon>Caelifera</taxon>
        <taxon>Acrididea</taxon>
        <taxon>Acridomorpha</taxon>
        <taxon>Acridoidea</taxon>
        <taxon>Acrididae</taxon>
        <taxon>Oedipodinae</taxon>
        <taxon>Locusta</taxon>
    </lineage>
</organism>
<sequence length="214" mass="24106">MAPPTLYDNPISPPCRLVRLVAGVIGVDLKVVNVKDAGIDMKSPEMLKKNPQHTVPTLEDNGLCLAESRAISMYLISKYAKDDSLYPKDVNKRVLVDQRLFYDQDLYNRILSVFLPKFFGKQTDPSSIEKVNEGLETLNRMLDGKQWLAGDNITLADYAIANTLSALEFAPEFGIDPTKQPNIKQWLPRVESSSPKYGESLKEFREALKKMAQK</sequence>
<feature type="domain" description="GST C-terminal" evidence="3">
    <location>
        <begin position="89"/>
        <end position="214"/>
    </location>
</feature>
<name>V9Q3Y3_LOCMI</name>
<reference evidence="4" key="1">
    <citation type="submission" date="2013-09" db="EMBL/GenBank/DDBJ databases">
        <title>Molecular characterization and functional divergence of glutathione S-transferase from Locusta migratoria.</title>
        <authorList>
            <person name="Zhang X.Y."/>
        </authorList>
    </citation>
    <scope>NUCLEOTIDE SEQUENCE</scope>
</reference>
<dbReference type="Pfam" id="PF00043">
    <property type="entry name" value="GST_C"/>
    <property type="match status" value="1"/>
</dbReference>
<dbReference type="PANTHER" id="PTHR43969:SF9">
    <property type="entry name" value="GLUTATHIONE S TRANSFERASE D10, ISOFORM A-RELATED"/>
    <property type="match status" value="1"/>
</dbReference>
<protein>
    <submittedName>
        <fullName evidence="4">Delta glutathione S-transferase</fullName>
        <ecNumber evidence="4">2.5.1.18</ecNumber>
    </submittedName>
</protein>
<dbReference type="GO" id="GO:0006749">
    <property type="term" value="P:glutathione metabolic process"/>
    <property type="evidence" value="ECO:0007669"/>
    <property type="project" value="TreeGrafter"/>
</dbReference>
<feature type="domain" description="GST N-terminal" evidence="2">
    <location>
        <begin position="2"/>
        <end position="83"/>
    </location>
</feature>
<evidence type="ECO:0000256" key="1">
    <source>
        <dbReference type="ARBA" id="ARBA00011738"/>
    </source>
</evidence>